<dbReference type="GeneID" id="54334331"/>
<gene>
    <name evidence="1" type="ORF">ATNIH1004_011630</name>
</gene>
<proteinExistence type="predicted"/>
<reference evidence="1 2" key="1">
    <citation type="submission" date="2019-08" db="EMBL/GenBank/DDBJ databases">
        <title>The genome sequence of a newly discovered highly antifungal drug resistant Aspergillus species, Aspergillus tanneri NIH 1004.</title>
        <authorList>
            <person name="Mounaud S."/>
            <person name="Singh I."/>
            <person name="Joardar V."/>
            <person name="Pakala S."/>
            <person name="Pakala S."/>
            <person name="Venepally P."/>
            <person name="Chung J.K."/>
            <person name="Losada L."/>
            <person name="Nierman W.C."/>
        </authorList>
    </citation>
    <scope>NUCLEOTIDE SEQUENCE [LARGE SCALE GENOMIC DNA]</scope>
    <source>
        <strain evidence="1 2">NIH1004</strain>
    </source>
</reference>
<comment type="caution">
    <text evidence="1">The sequence shown here is derived from an EMBL/GenBank/DDBJ whole genome shotgun (WGS) entry which is preliminary data.</text>
</comment>
<sequence length="180" mass="19903">MDARVAAVDSGREQSKGINLGTMFGIDRMGCEECSLITGPAAFFVDLLYKLNKKASPTMLDKLFKRREDLKYLQLSCANTKALKNTGKVGFKPFDANNNVMGVLQPQNTGLEVYRSIVQPIVSPMHVFPYNQGVESMRAILQGLGGSKSKLLSMFQSWYRITNESGPVSQVSEFLVVNLL</sequence>
<organism evidence="1 2">
    <name type="scientific">Aspergillus tanneri</name>
    <dbReference type="NCBI Taxonomy" id="1220188"/>
    <lineage>
        <taxon>Eukaryota</taxon>
        <taxon>Fungi</taxon>
        <taxon>Dikarya</taxon>
        <taxon>Ascomycota</taxon>
        <taxon>Pezizomycotina</taxon>
        <taxon>Eurotiomycetes</taxon>
        <taxon>Eurotiomycetidae</taxon>
        <taxon>Eurotiales</taxon>
        <taxon>Aspergillaceae</taxon>
        <taxon>Aspergillus</taxon>
        <taxon>Aspergillus subgen. Circumdati</taxon>
    </lineage>
</organism>
<evidence type="ECO:0000313" key="1">
    <source>
        <dbReference type="EMBL" id="KAA8641494.1"/>
    </source>
</evidence>
<dbReference type="AlphaFoldDB" id="A0A5M9M827"/>
<protein>
    <submittedName>
        <fullName evidence="1">Uncharacterized protein</fullName>
    </submittedName>
</protein>
<dbReference type="VEuPathDB" id="FungiDB:EYZ11_007316"/>
<dbReference type="EMBL" id="QUQM01000009">
    <property type="protein sequence ID" value="KAA8641494.1"/>
    <property type="molecule type" value="Genomic_DNA"/>
</dbReference>
<dbReference type="RefSeq" id="XP_033420856.1">
    <property type="nucleotide sequence ID" value="XM_033576192.1"/>
</dbReference>
<accession>A0A5M9M827</accession>
<name>A0A5M9M827_9EURO</name>
<dbReference type="Proteomes" id="UP000324241">
    <property type="component" value="Unassembled WGS sequence"/>
</dbReference>
<dbReference type="OrthoDB" id="4940706at2759"/>
<evidence type="ECO:0000313" key="2">
    <source>
        <dbReference type="Proteomes" id="UP000324241"/>
    </source>
</evidence>